<protein>
    <recommendedName>
        <fullName evidence="5 6">RNA 3'-terminal phosphate cyclase</fullName>
        <shortName evidence="5">RNA cyclase</shortName>
        <shortName evidence="5">RNA-3'-phosphate cyclase</shortName>
        <ecNumber evidence="5 6">6.5.1.4</ecNumber>
    </recommendedName>
</protein>
<dbReference type="GO" id="GO:0003963">
    <property type="term" value="F:RNA-3'-phosphate cyclase activity"/>
    <property type="evidence" value="ECO:0007669"/>
    <property type="project" value="UniProtKB-UniRule"/>
</dbReference>
<dbReference type="GO" id="GO:0005737">
    <property type="term" value="C:cytoplasm"/>
    <property type="evidence" value="ECO:0007669"/>
    <property type="project" value="UniProtKB-SubCell"/>
</dbReference>
<comment type="function">
    <text evidence="5">Catalyzes the conversion of 3'-phosphate to a 2',3'-cyclic phosphodiester at the end of RNA. The mechanism of action of the enzyme occurs in 3 steps: (A) adenylation of the enzyme by ATP; (B) transfer of adenylate to an RNA-N3'P to produce RNA-N3'PP5'A; (C) and attack of the adjacent 2'-hydroxyl on the 3'-phosphorus in the diester linkage to produce the cyclic end product. The biological role of this enzyme is unknown but it is likely to function in some aspects of cellular RNA processing.</text>
</comment>
<dbReference type="InterPro" id="IPR023797">
    <property type="entry name" value="RNA3'_phos_cyclase_dom"/>
</dbReference>
<organism evidence="9 10">
    <name type="scientific">Dissulfuribacter thermophilus</name>
    <dbReference type="NCBI Taxonomy" id="1156395"/>
    <lineage>
        <taxon>Bacteria</taxon>
        <taxon>Pseudomonadati</taxon>
        <taxon>Thermodesulfobacteriota</taxon>
        <taxon>Dissulfuribacteria</taxon>
        <taxon>Dissulfuribacterales</taxon>
        <taxon>Dissulfuribacteraceae</taxon>
        <taxon>Dissulfuribacter</taxon>
    </lineage>
</organism>
<dbReference type="InterPro" id="IPR037136">
    <property type="entry name" value="RNA3'_phos_cyclase_dom_sf"/>
</dbReference>
<dbReference type="PANTHER" id="PTHR11096">
    <property type="entry name" value="RNA 3' TERMINAL PHOSPHATE CYCLASE"/>
    <property type="match status" value="1"/>
</dbReference>
<evidence type="ECO:0000256" key="4">
    <source>
        <dbReference type="ARBA" id="ARBA00024481"/>
    </source>
</evidence>
<feature type="binding site" evidence="5">
    <location>
        <position position="100"/>
    </location>
    <ligand>
        <name>ATP</name>
        <dbReference type="ChEBI" id="CHEBI:30616"/>
    </ligand>
</feature>
<dbReference type="AlphaFoldDB" id="A0A1B9F658"/>
<dbReference type="SUPFAM" id="SSF52913">
    <property type="entry name" value="RNA 3'-terminal phosphate cyclase, RPTC, insert domain"/>
    <property type="match status" value="1"/>
</dbReference>
<dbReference type="GO" id="GO:0006396">
    <property type="term" value="P:RNA processing"/>
    <property type="evidence" value="ECO:0007669"/>
    <property type="project" value="UniProtKB-UniRule"/>
</dbReference>
<dbReference type="CDD" id="cd00874">
    <property type="entry name" value="RNA_Cyclase_Class_II"/>
    <property type="match status" value="1"/>
</dbReference>
<dbReference type="HAMAP" id="MF_00200">
    <property type="entry name" value="RTC"/>
    <property type="match status" value="1"/>
</dbReference>
<dbReference type="Pfam" id="PF01137">
    <property type="entry name" value="RTC"/>
    <property type="match status" value="1"/>
</dbReference>
<proteinExistence type="inferred from homology"/>
<dbReference type="InterPro" id="IPR013791">
    <property type="entry name" value="RNA3'-term_phos_cycl_insert"/>
</dbReference>
<dbReference type="Gene3D" id="3.30.360.20">
    <property type="entry name" value="RNA 3'-terminal phosphate cyclase, insert domain"/>
    <property type="match status" value="1"/>
</dbReference>
<keyword evidence="3 5" id="KW-0547">Nucleotide-binding</keyword>
<keyword evidence="2 5" id="KW-0436">Ligase</keyword>
<dbReference type="PIRSF" id="PIRSF005378">
    <property type="entry name" value="RNA3'_term_phos_cycl_euk"/>
    <property type="match status" value="1"/>
</dbReference>
<evidence type="ECO:0000259" key="8">
    <source>
        <dbReference type="Pfam" id="PF05189"/>
    </source>
</evidence>
<dbReference type="RefSeq" id="WP_067617445.1">
    <property type="nucleotide sequence ID" value="NZ_MAGO01000005.1"/>
</dbReference>
<dbReference type="NCBIfam" id="TIGR03399">
    <property type="entry name" value="RNA_3prim_cycl"/>
    <property type="match status" value="1"/>
</dbReference>
<accession>A0A1B9F658</accession>
<comment type="caution">
    <text evidence="9">The sequence shown here is derived from an EMBL/GenBank/DDBJ whole genome shotgun (WGS) entry which is preliminary data.</text>
</comment>
<sequence>MIEIDGSFGEGGGQVLRTSLSLSCVLKKPFRLFNIRKNRRKPGLRPQHLMCVQALKEITGAKVQGDKKDSAEIVFEPSDVRPGDYFFDIGTAGSTTMLLQALLPPLVFSSHVPSKIVLQGGTHAPFCPTFNYINEVFIPILKRMGIEIQADIETCGFYPRGGGKIRVDVTNLRQIKEMDILNRGKIKKITGISAVGNLPLSIAERQRDAAYRLLRSQGISPEIEVKEVPTPGKGTFIFLKVVAENIIAGFSSIGERGKRAEVVGEEAARELIEYYQSDACLDPYLADQIVLYLALAGRDSTFTTSRITNHLITNLWVISRFVDISYKIDGKIGSKGLIKMSGYL</sequence>
<dbReference type="GO" id="GO:0005524">
    <property type="term" value="F:ATP binding"/>
    <property type="evidence" value="ECO:0007669"/>
    <property type="project" value="UniProtKB-KW"/>
</dbReference>
<evidence type="ECO:0000313" key="10">
    <source>
        <dbReference type="Proteomes" id="UP000093080"/>
    </source>
</evidence>
<evidence type="ECO:0000256" key="2">
    <source>
        <dbReference type="ARBA" id="ARBA00022598"/>
    </source>
</evidence>
<comment type="similarity">
    <text evidence="1 5">Belongs to the RNA 3'-terminal cyclase family. Type 1 subfamily.</text>
</comment>
<feature type="binding site" evidence="5">
    <location>
        <begin position="284"/>
        <end position="288"/>
    </location>
    <ligand>
        <name>ATP</name>
        <dbReference type="ChEBI" id="CHEBI:30616"/>
    </ligand>
</feature>
<dbReference type="EC" id="6.5.1.4" evidence="5 6"/>
<dbReference type="Gene3D" id="3.65.10.20">
    <property type="entry name" value="RNA 3'-terminal phosphate cyclase domain"/>
    <property type="match status" value="1"/>
</dbReference>
<feature type="active site" description="Tele-AMP-histidine intermediate" evidence="5">
    <location>
        <position position="310"/>
    </location>
</feature>
<evidence type="ECO:0000259" key="7">
    <source>
        <dbReference type="Pfam" id="PF01137"/>
    </source>
</evidence>
<evidence type="ECO:0000256" key="5">
    <source>
        <dbReference type="HAMAP-Rule" id="MF_00200"/>
    </source>
</evidence>
<dbReference type="InterPro" id="IPR017770">
    <property type="entry name" value="RNA3'_term_phos_cyc_type_1"/>
</dbReference>
<dbReference type="OrthoDB" id="9789235at2"/>
<dbReference type="Pfam" id="PF05189">
    <property type="entry name" value="RTC_insert"/>
    <property type="match status" value="1"/>
</dbReference>
<evidence type="ECO:0000313" key="9">
    <source>
        <dbReference type="EMBL" id="OCC15406.1"/>
    </source>
</evidence>
<dbReference type="SUPFAM" id="SSF55205">
    <property type="entry name" value="EPT/RTPC-like"/>
    <property type="match status" value="1"/>
</dbReference>
<keyword evidence="10" id="KW-1185">Reference proteome</keyword>
<dbReference type="InterPro" id="IPR036553">
    <property type="entry name" value="RPTC_insert"/>
</dbReference>
<evidence type="ECO:0000256" key="3">
    <source>
        <dbReference type="ARBA" id="ARBA00022741"/>
    </source>
</evidence>
<name>A0A1B9F658_9BACT</name>
<reference evidence="9 10" key="1">
    <citation type="submission" date="2016-06" db="EMBL/GenBank/DDBJ databases">
        <title>Respiratory ammonification of nitrate coupled to the oxidation of elemental sulfur in deep-sea autotrophic thermophilic bacteria.</title>
        <authorList>
            <person name="Slobodkina G.B."/>
            <person name="Mardanov A.V."/>
            <person name="Ravin N.V."/>
            <person name="Frolova A.A."/>
            <person name="Viryasiv M.B."/>
            <person name="Chernyh N.A."/>
            <person name="Bonch-Osmolovskaya E.A."/>
            <person name="Slobodkin A.I."/>
        </authorList>
    </citation>
    <scope>NUCLEOTIDE SEQUENCE [LARGE SCALE GENOMIC DNA]</scope>
    <source>
        <strain evidence="9 10">S69</strain>
    </source>
</reference>
<comment type="catalytic activity">
    <reaction evidence="4 5">
        <text>a 3'-end 3'-phospho-ribonucleotide-RNA + ATP = a 3'-end 2',3'-cyclophospho-ribonucleotide-RNA + AMP + diphosphate</text>
        <dbReference type="Rhea" id="RHEA:23976"/>
        <dbReference type="Rhea" id="RHEA-COMP:10463"/>
        <dbReference type="Rhea" id="RHEA-COMP:10464"/>
        <dbReference type="ChEBI" id="CHEBI:30616"/>
        <dbReference type="ChEBI" id="CHEBI:33019"/>
        <dbReference type="ChEBI" id="CHEBI:83062"/>
        <dbReference type="ChEBI" id="CHEBI:83064"/>
        <dbReference type="ChEBI" id="CHEBI:456215"/>
        <dbReference type="EC" id="6.5.1.4"/>
    </reaction>
</comment>
<evidence type="ECO:0000256" key="1">
    <source>
        <dbReference type="ARBA" id="ARBA00009206"/>
    </source>
</evidence>
<dbReference type="NCBIfam" id="NF003246">
    <property type="entry name" value="PRK04204.1-2"/>
    <property type="match status" value="1"/>
</dbReference>
<dbReference type="Proteomes" id="UP000093080">
    <property type="component" value="Unassembled WGS sequence"/>
</dbReference>
<dbReference type="STRING" id="1156395.DBT_1153"/>
<dbReference type="PATRIC" id="fig|1156395.6.peg.1169"/>
<dbReference type="InterPro" id="IPR013792">
    <property type="entry name" value="RNA3'P_cycl/enolpyr_Trfase_a/b"/>
</dbReference>
<dbReference type="EMBL" id="MAGO01000005">
    <property type="protein sequence ID" value="OCC15406.1"/>
    <property type="molecule type" value="Genomic_DNA"/>
</dbReference>
<evidence type="ECO:0000256" key="6">
    <source>
        <dbReference type="NCBIfam" id="TIGR03399"/>
    </source>
</evidence>
<keyword evidence="5" id="KW-0963">Cytoplasm</keyword>
<gene>
    <name evidence="5" type="primary">rtcA</name>
    <name evidence="9" type="ORF">DBT_1153</name>
</gene>
<dbReference type="InterPro" id="IPR000228">
    <property type="entry name" value="RNA3'_term_phos_cyc"/>
</dbReference>
<feature type="domain" description="RNA 3'-terminal phosphate cyclase" evidence="7">
    <location>
        <begin position="9"/>
        <end position="328"/>
    </location>
</feature>
<feature type="domain" description="RNA 3'-terminal phosphate cyclase insert" evidence="8">
    <location>
        <begin position="182"/>
        <end position="275"/>
    </location>
</feature>
<comment type="subcellular location">
    <subcellularLocation>
        <location evidence="5">Cytoplasm</location>
    </subcellularLocation>
</comment>
<keyword evidence="5" id="KW-0067">ATP-binding</keyword>
<dbReference type="PANTHER" id="PTHR11096:SF0">
    <property type="entry name" value="RNA 3'-TERMINAL PHOSPHATE CYCLASE"/>
    <property type="match status" value="1"/>
</dbReference>